<evidence type="ECO:0000313" key="2">
    <source>
        <dbReference type="Proteomes" id="UP000664056"/>
    </source>
</evidence>
<protein>
    <submittedName>
        <fullName evidence="1">Rha family transcriptional regulator</fullName>
    </submittedName>
</protein>
<gene>
    <name evidence="1" type="ORF">J0J18_15645</name>
</gene>
<organism evidence="1 2">
    <name type="scientific">Vibrio vulnificus</name>
    <dbReference type="NCBI Taxonomy" id="672"/>
    <lineage>
        <taxon>Bacteria</taxon>
        <taxon>Pseudomonadati</taxon>
        <taxon>Pseudomonadota</taxon>
        <taxon>Gammaproteobacteria</taxon>
        <taxon>Vibrionales</taxon>
        <taxon>Vibrionaceae</taxon>
        <taxon>Vibrio</taxon>
    </lineage>
</organism>
<dbReference type="Proteomes" id="UP000664056">
    <property type="component" value="Unassembled WGS sequence"/>
</dbReference>
<dbReference type="EMBL" id="JAFKOQ010000010">
    <property type="protein sequence ID" value="MBN8123179.1"/>
    <property type="molecule type" value="Genomic_DNA"/>
</dbReference>
<evidence type="ECO:0000313" key="1">
    <source>
        <dbReference type="EMBL" id="MBN8123179.1"/>
    </source>
</evidence>
<dbReference type="InterPro" id="IPR014054">
    <property type="entry name" value="Phage_regulatory_Rha"/>
</dbReference>
<sequence length="276" mass="31492">MTTLDRLTLTMSSCEIAALVNKKHYNIARDIRKMLKALELEATNYESTFKDGSGIDRICYELPKDLTLTLVTGYDIKRRHAINKRWLELEEQLRTGELQVNQQANQLQTQLLGFMQAVTATIDTMTATLSQMSETLNRMNAMLDKQPIAQPVQQPQTIIHVGSSQPLALPESFDYSPKQVSECLFTLRLFGEALRMGDIDPMMFPYRREGNRLVMKSDTVTNFLYSQPELYELASRKGIISSHLITKICNSIGAIVGRDNVKNQPSHHHFLMEYFV</sequence>
<name>A0AAW4HDY3_VIBVL</name>
<dbReference type="Pfam" id="PF09669">
    <property type="entry name" value="Phage_pRha"/>
    <property type="match status" value="1"/>
</dbReference>
<dbReference type="RefSeq" id="WP_206622906.1">
    <property type="nucleotide sequence ID" value="NZ_JAFKOQ010000010.1"/>
</dbReference>
<proteinExistence type="predicted"/>
<comment type="caution">
    <text evidence="1">The sequence shown here is derived from an EMBL/GenBank/DDBJ whole genome shotgun (WGS) entry which is preliminary data.</text>
</comment>
<accession>A0AAW4HDY3</accession>
<reference evidence="1" key="1">
    <citation type="submission" date="2021-03" db="EMBL/GenBank/DDBJ databases">
        <title>Study of the foodborne Vibrio vulnificus isolates from China.</title>
        <authorList>
            <person name="Zheng Z."/>
            <person name="Ye L."/>
        </authorList>
    </citation>
    <scope>NUCLEOTIDE SEQUENCE</scope>
    <source>
        <strain evidence="1">Vv1582</strain>
    </source>
</reference>
<dbReference type="AlphaFoldDB" id="A0AAW4HDY3"/>